<organism evidence="2 3">
    <name type="scientific">Lophiostoma macrostomum CBS 122681</name>
    <dbReference type="NCBI Taxonomy" id="1314788"/>
    <lineage>
        <taxon>Eukaryota</taxon>
        <taxon>Fungi</taxon>
        <taxon>Dikarya</taxon>
        <taxon>Ascomycota</taxon>
        <taxon>Pezizomycotina</taxon>
        <taxon>Dothideomycetes</taxon>
        <taxon>Pleosporomycetidae</taxon>
        <taxon>Pleosporales</taxon>
        <taxon>Lophiostomataceae</taxon>
        <taxon>Lophiostoma</taxon>
    </lineage>
</organism>
<keyword evidence="3" id="KW-1185">Reference proteome</keyword>
<proteinExistence type="predicted"/>
<dbReference type="AlphaFoldDB" id="A0A6A6T7Y3"/>
<dbReference type="Proteomes" id="UP000799324">
    <property type="component" value="Unassembled WGS sequence"/>
</dbReference>
<evidence type="ECO:0000313" key="3">
    <source>
        <dbReference type="Proteomes" id="UP000799324"/>
    </source>
</evidence>
<sequence>MYFQLIAVTVLMMAFAVIAVPITKPATRSINESGSAEASATLMQHLAEGSPQNATLATSPHNIVPCFDNIVVARNGTKNAMDIKDCDYDKEYERATPSEKGANVELYKMEGKSRSWVQAFVDAVAALPNTSGIGSRHPNPAVGGNVRRRVALVRMEWEVLHVLYGFGDFSRAECVRGLGQFLRLRRLDLVATLGCTGVVAISGRM</sequence>
<feature type="chain" id="PRO_5025337899" evidence="1">
    <location>
        <begin position="20"/>
        <end position="205"/>
    </location>
</feature>
<evidence type="ECO:0000313" key="2">
    <source>
        <dbReference type="EMBL" id="KAF2654674.1"/>
    </source>
</evidence>
<gene>
    <name evidence="2" type="ORF">K491DRAFT_679488</name>
</gene>
<reference evidence="2" key="1">
    <citation type="journal article" date="2020" name="Stud. Mycol.">
        <title>101 Dothideomycetes genomes: a test case for predicting lifestyles and emergence of pathogens.</title>
        <authorList>
            <person name="Haridas S."/>
            <person name="Albert R."/>
            <person name="Binder M."/>
            <person name="Bloem J."/>
            <person name="Labutti K."/>
            <person name="Salamov A."/>
            <person name="Andreopoulos B."/>
            <person name="Baker S."/>
            <person name="Barry K."/>
            <person name="Bills G."/>
            <person name="Bluhm B."/>
            <person name="Cannon C."/>
            <person name="Castanera R."/>
            <person name="Culley D."/>
            <person name="Daum C."/>
            <person name="Ezra D."/>
            <person name="Gonzalez J."/>
            <person name="Henrissat B."/>
            <person name="Kuo A."/>
            <person name="Liang C."/>
            <person name="Lipzen A."/>
            <person name="Lutzoni F."/>
            <person name="Magnuson J."/>
            <person name="Mondo S."/>
            <person name="Nolan M."/>
            <person name="Ohm R."/>
            <person name="Pangilinan J."/>
            <person name="Park H.-J."/>
            <person name="Ramirez L."/>
            <person name="Alfaro M."/>
            <person name="Sun H."/>
            <person name="Tritt A."/>
            <person name="Yoshinaga Y."/>
            <person name="Zwiers L.-H."/>
            <person name="Turgeon B."/>
            <person name="Goodwin S."/>
            <person name="Spatafora J."/>
            <person name="Crous P."/>
            <person name="Grigoriev I."/>
        </authorList>
    </citation>
    <scope>NUCLEOTIDE SEQUENCE</scope>
    <source>
        <strain evidence="2">CBS 122681</strain>
    </source>
</reference>
<name>A0A6A6T7Y3_9PLEO</name>
<evidence type="ECO:0000256" key="1">
    <source>
        <dbReference type="SAM" id="SignalP"/>
    </source>
</evidence>
<accession>A0A6A6T7Y3</accession>
<protein>
    <submittedName>
        <fullName evidence="2">Uncharacterized protein</fullName>
    </submittedName>
</protein>
<dbReference type="EMBL" id="MU004360">
    <property type="protein sequence ID" value="KAF2654674.1"/>
    <property type="molecule type" value="Genomic_DNA"/>
</dbReference>
<feature type="signal peptide" evidence="1">
    <location>
        <begin position="1"/>
        <end position="19"/>
    </location>
</feature>
<keyword evidence="1" id="KW-0732">Signal</keyword>